<evidence type="ECO:0000256" key="18">
    <source>
        <dbReference type="HAMAP-Rule" id="MF_01966"/>
    </source>
</evidence>
<keyword evidence="22" id="KW-0418">Kinase</keyword>
<keyword evidence="12 17" id="KW-0456">Lyase</keyword>
<evidence type="ECO:0000256" key="4">
    <source>
        <dbReference type="ARBA" id="ARBA00009524"/>
    </source>
</evidence>
<dbReference type="InterPro" id="IPR004443">
    <property type="entry name" value="YjeF_N_dom"/>
</dbReference>
<dbReference type="OrthoDB" id="9806925at2"/>
<keyword evidence="11 18" id="KW-0413">Isomerase</keyword>
<comment type="cofactor">
    <cofactor evidence="18 19">
        <name>K(+)</name>
        <dbReference type="ChEBI" id="CHEBI:29103"/>
    </cofactor>
    <text evidence="18 19">Binds 1 potassium ion per subunit.</text>
</comment>
<comment type="similarity">
    <text evidence="3 19">In the N-terminal section; belongs to the NnrE/AIBP family.</text>
</comment>
<dbReference type="InterPro" id="IPR030677">
    <property type="entry name" value="Nnr"/>
</dbReference>
<dbReference type="GO" id="GO:0052855">
    <property type="term" value="F:ADP-dependent NAD(P)H-hydrate dehydratase activity"/>
    <property type="evidence" value="ECO:0007669"/>
    <property type="project" value="UniProtKB-UniRule"/>
</dbReference>
<dbReference type="EC" id="4.2.1.136" evidence="19"/>
<evidence type="ECO:0000256" key="10">
    <source>
        <dbReference type="ARBA" id="ARBA00023027"/>
    </source>
</evidence>
<proteinExistence type="inferred from homology"/>
<dbReference type="HAMAP" id="MF_01965">
    <property type="entry name" value="NADHX_dehydratase"/>
    <property type="match status" value="1"/>
</dbReference>
<dbReference type="AlphaFoldDB" id="D6XXZ2"/>
<dbReference type="NCBIfam" id="TIGR00196">
    <property type="entry name" value="yjeF_cterm"/>
    <property type="match status" value="1"/>
</dbReference>
<evidence type="ECO:0000256" key="14">
    <source>
        <dbReference type="ARBA" id="ARBA00025153"/>
    </source>
</evidence>
<evidence type="ECO:0000256" key="16">
    <source>
        <dbReference type="ARBA" id="ARBA00049209"/>
    </source>
</evidence>
<keyword evidence="10 17" id="KW-0520">NAD</keyword>
<dbReference type="Gene3D" id="3.40.50.10260">
    <property type="entry name" value="YjeF N-terminal domain"/>
    <property type="match status" value="1"/>
</dbReference>
<feature type="binding site" evidence="17">
    <location>
        <position position="329"/>
    </location>
    <ligand>
        <name>(6S)-NADPHX</name>
        <dbReference type="ChEBI" id="CHEBI:64076"/>
    </ligand>
</feature>
<evidence type="ECO:0000256" key="19">
    <source>
        <dbReference type="PIRNR" id="PIRNR017184"/>
    </source>
</evidence>
<evidence type="ECO:0000256" key="8">
    <source>
        <dbReference type="ARBA" id="ARBA00022857"/>
    </source>
</evidence>
<dbReference type="PROSITE" id="PS51385">
    <property type="entry name" value="YJEF_N"/>
    <property type="match status" value="1"/>
</dbReference>
<dbReference type="Gene3D" id="3.40.1190.20">
    <property type="match status" value="1"/>
</dbReference>
<dbReference type="Pfam" id="PF01256">
    <property type="entry name" value="Carb_kinase"/>
    <property type="match status" value="1"/>
</dbReference>
<feature type="domain" description="YjeF C-terminal" evidence="20">
    <location>
        <begin position="228"/>
        <end position="504"/>
    </location>
</feature>
<evidence type="ECO:0000256" key="13">
    <source>
        <dbReference type="ARBA" id="ARBA00023268"/>
    </source>
</evidence>
<dbReference type="InterPro" id="IPR000631">
    <property type="entry name" value="CARKD"/>
</dbReference>
<reference evidence="22" key="1">
    <citation type="submission" date="2009-10" db="EMBL/GenBank/DDBJ databases">
        <title>Complete sequence of Bacillus selenitireducens MLS10.</title>
        <authorList>
            <consortium name="US DOE Joint Genome Institute"/>
            <person name="Lucas S."/>
            <person name="Copeland A."/>
            <person name="Lapidus A."/>
            <person name="Glavina del Rio T."/>
            <person name="Dalin E."/>
            <person name="Tice H."/>
            <person name="Bruce D."/>
            <person name="Goodwin L."/>
            <person name="Pitluck S."/>
            <person name="Sims D."/>
            <person name="Brettin T."/>
            <person name="Detter J.C."/>
            <person name="Han C."/>
            <person name="Larimer F."/>
            <person name="Land M."/>
            <person name="Hauser L."/>
            <person name="Kyrpides N."/>
            <person name="Ovchinnikova G."/>
            <person name="Stolz J."/>
        </authorList>
    </citation>
    <scope>NUCLEOTIDE SEQUENCE [LARGE SCALE GENOMIC DNA]</scope>
    <source>
        <strain evidence="22">MLS10</strain>
    </source>
</reference>
<dbReference type="Pfam" id="PF03853">
    <property type="entry name" value="YjeF_N"/>
    <property type="match status" value="1"/>
</dbReference>
<evidence type="ECO:0000313" key="23">
    <source>
        <dbReference type="Proteomes" id="UP000000271"/>
    </source>
</evidence>
<keyword evidence="9 18" id="KW-0630">Potassium</keyword>
<keyword evidence="22" id="KW-0808">Transferase</keyword>
<evidence type="ECO:0000259" key="20">
    <source>
        <dbReference type="PROSITE" id="PS51383"/>
    </source>
</evidence>
<accession>D6XXZ2</accession>
<keyword evidence="8 17" id="KW-0521">NADP</keyword>
<feature type="binding site" evidence="18">
    <location>
        <position position="143"/>
    </location>
    <ligand>
        <name>(6S)-NADPHX</name>
        <dbReference type="ChEBI" id="CHEBI:64076"/>
    </ligand>
</feature>
<keyword evidence="7 17" id="KW-0067">ATP-binding</keyword>
<feature type="binding site" evidence="17">
    <location>
        <position position="263"/>
    </location>
    <ligand>
        <name>(6S)-NADPHX</name>
        <dbReference type="ChEBI" id="CHEBI:64076"/>
    </ligand>
</feature>
<dbReference type="PANTHER" id="PTHR12592">
    <property type="entry name" value="ATP-DEPENDENT (S)-NAD(P)H-HYDRATE DEHYDRATASE FAMILY MEMBER"/>
    <property type="match status" value="1"/>
</dbReference>
<keyword evidence="23" id="KW-1185">Reference proteome</keyword>
<comment type="function">
    <text evidence="14 19">Bifunctional enzyme that catalyzes the epimerization of the S- and R-forms of NAD(P)HX and the dehydration of the S-form of NAD(P)HX at the expense of ADP, which is converted to AMP. This allows the repair of both epimers of NAD(P)HX, a damaged form of NAD(P)H that is a result of enzymatic or heat-dependent hydration.</text>
</comment>
<comment type="catalytic activity">
    <reaction evidence="2 18 19">
        <text>(6R)-NADPHX = (6S)-NADPHX</text>
        <dbReference type="Rhea" id="RHEA:32227"/>
        <dbReference type="ChEBI" id="CHEBI:64076"/>
        <dbReference type="ChEBI" id="CHEBI:64077"/>
        <dbReference type="EC" id="5.1.99.6"/>
    </reaction>
</comment>
<comment type="catalytic activity">
    <reaction evidence="1 18 19">
        <text>(6R)-NADHX = (6S)-NADHX</text>
        <dbReference type="Rhea" id="RHEA:32215"/>
        <dbReference type="ChEBI" id="CHEBI:64074"/>
        <dbReference type="ChEBI" id="CHEBI:64075"/>
        <dbReference type="EC" id="5.1.99.6"/>
    </reaction>
</comment>
<feature type="binding site" evidence="18">
    <location>
        <begin position="57"/>
        <end position="61"/>
    </location>
    <ligand>
        <name>(6S)-NADPHX</name>
        <dbReference type="ChEBI" id="CHEBI:64076"/>
    </ligand>
</feature>
<feature type="binding site" evidence="18">
    <location>
        <position position="161"/>
    </location>
    <ligand>
        <name>(6S)-NADPHX</name>
        <dbReference type="ChEBI" id="CHEBI:64076"/>
    </ligand>
</feature>
<feature type="binding site" evidence="17">
    <location>
        <position position="379"/>
    </location>
    <ligand>
        <name>(6S)-NADPHX</name>
        <dbReference type="ChEBI" id="CHEBI:64076"/>
    </ligand>
</feature>
<feature type="binding site" evidence="18">
    <location>
        <begin position="132"/>
        <end position="138"/>
    </location>
    <ligand>
        <name>(6S)-NADPHX</name>
        <dbReference type="ChEBI" id="CHEBI:64076"/>
    </ligand>
</feature>
<comment type="similarity">
    <text evidence="4 19">In the C-terminal section; belongs to the NnrD/CARKD family.</text>
</comment>
<dbReference type="PROSITE" id="PS51383">
    <property type="entry name" value="YJEF_C_3"/>
    <property type="match status" value="1"/>
</dbReference>
<dbReference type="SUPFAM" id="SSF53613">
    <property type="entry name" value="Ribokinase-like"/>
    <property type="match status" value="1"/>
</dbReference>
<dbReference type="InterPro" id="IPR017953">
    <property type="entry name" value="Carbohydrate_kinase_pred_CS"/>
</dbReference>
<feature type="binding site" evidence="18">
    <location>
        <position position="128"/>
    </location>
    <ligand>
        <name>K(+)</name>
        <dbReference type="ChEBI" id="CHEBI:29103"/>
    </ligand>
</feature>
<evidence type="ECO:0000256" key="17">
    <source>
        <dbReference type="HAMAP-Rule" id="MF_01965"/>
    </source>
</evidence>
<evidence type="ECO:0000256" key="7">
    <source>
        <dbReference type="ARBA" id="ARBA00022840"/>
    </source>
</evidence>
<dbReference type="KEGG" id="bse:Bsel_0529"/>
<dbReference type="CDD" id="cd01171">
    <property type="entry name" value="YXKO-related"/>
    <property type="match status" value="1"/>
</dbReference>
<name>D6XXZ2_BACIE</name>
<keyword evidence="13" id="KW-0511">Multifunctional enzyme</keyword>
<dbReference type="PROSITE" id="PS01050">
    <property type="entry name" value="YJEF_C_2"/>
    <property type="match status" value="1"/>
</dbReference>
<evidence type="ECO:0000256" key="15">
    <source>
        <dbReference type="ARBA" id="ARBA00048238"/>
    </source>
</evidence>
<evidence type="ECO:0000256" key="2">
    <source>
        <dbReference type="ARBA" id="ARBA00000909"/>
    </source>
</evidence>
<keyword evidence="6 17" id="KW-0547">Nucleotide-binding</keyword>
<dbReference type="eggNOG" id="COG0063">
    <property type="taxonomic scope" value="Bacteria"/>
</dbReference>
<comment type="catalytic activity">
    <reaction evidence="16 17 19">
        <text>(6S)-NADPHX + ADP = AMP + phosphate + NADPH + H(+)</text>
        <dbReference type="Rhea" id="RHEA:32235"/>
        <dbReference type="ChEBI" id="CHEBI:15378"/>
        <dbReference type="ChEBI" id="CHEBI:43474"/>
        <dbReference type="ChEBI" id="CHEBI:57783"/>
        <dbReference type="ChEBI" id="CHEBI:64076"/>
        <dbReference type="ChEBI" id="CHEBI:456215"/>
        <dbReference type="ChEBI" id="CHEBI:456216"/>
        <dbReference type="EC" id="4.2.1.136"/>
    </reaction>
</comment>
<feature type="binding site" evidence="18">
    <location>
        <position position="58"/>
    </location>
    <ligand>
        <name>K(+)</name>
        <dbReference type="ChEBI" id="CHEBI:29103"/>
    </ligand>
</feature>
<comment type="function">
    <text evidence="18">Catalyzes the epimerization of the S- and R-forms of NAD(P)HX, a damaged form of NAD(P)H that is a result of enzymatic or heat-dependent hydration. This is a prerequisite for the S-specific NAD(P)H-hydrate dehydratase to allow the repair of both epimers of NAD(P)HX.</text>
</comment>
<comment type="similarity">
    <text evidence="18">Belongs to the NnrE/AIBP family.</text>
</comment>
<evidence type="ECO:0000256" key="6">
    <source>
        <dbReference type="ARBA" id="ARBA00022741"/>
    </source>
</evidence>
<feature type="domain" description="YjeF N-terminal" evidence="21">
    <location>
        <begin position="9"/>
        <end position="218"/>
    </location>
</feature>
<comment type="cofactor">
    <cofactor evidence="17">
        <name>Mg(2+)</name>
        <dbReference type="ChEBI" id="CHEBI:18420"/>
    </cofactor>
</comment>
<evidence type="ECO:0000256" key="3">
    <source>
        <dbReference type="ARBA" id="ARBA00006001"/>
    </source>
</evidence>
<feature type="binding site" evidence="18">
    <location>
        <position position="164"/>
    </location>
    <ligand>
        <name>K(+)</name>
        <dbReference type="ChEBI" id="CHEBI:29103"/>
    </ligand>
</feature>
<evidence type="ECO:0000256" key="11">
    <source>
        <dbReference type="ARBA" id="ARBA00023235"/>
    </source>
</evidence>
<keyword evidence="5 18" id="KW-0479">Metal-binding</keyword>
<dbReference type="EMBL" id="CP001791">
    <property type="protein sequence ID" value="ADH98065.1"/>
    <property type="molecule type" value="Genomic_DNA"/>
</dbReference>
<dbReference type="HAMAP" id="MF_01966">
    <property type="entry name" value="NADHX_epimerase"/>
    <property type="match status" value="1"/>
</dbReference>
<dbReference type="GO" id="GO:0052856">
    <property type="term" value="F:NAD(P)HX epimerase activity"/>
    <property type="evidence" value="ECO:0007669"/>
    <property type="project" value="UniProtKB-UniRule"/>
</dbReference>
<evidence type="ECO:0000256" key="12">
    <source>
        <dbReference type="ARBA" id="ARBA00023239"/>
    </source>
</evidence>
<evidence type="ECO:0000313" key="22">
    <source>
        <dbReference type="EMBL" id="ADH98065.1"/>
    </source>
</evidence>
<dbReference type="eggNOG" id="COG0062">
    <property type="taxonomic scope" value="Bacteria"/>
</dbReference>
<dbReference type="GO" id="GO:0016301">
    <property type="term" value="F:kinase activity"/>
    <property type="evidence" value="ECO:0007669"/>
    <property type="project" value="UniProtKB-KW"/>
</dbReference>
<evidence type="ECO:0000259" key="21">
    <source>
        <dbReference type="PROSITE" id="PS51385"/>
    </source>
</evidence>
<dbReference type="SUPFAM" id="SSF64153">
    <property type="entry name" value="YjeF N-terminal domain-like"/>
    <property type="match status" value="1"/>
</dbReference>
<comment type="subunit">
    <text evidence="17">Homotetramer.</text>
</comment>
<feature type="binding site" evidence="17">
    <location>
        <position position="445"/>
    </location>
    <ligand>
        <name>(6S)-NADPHX</name>
        <dbReference type="ChEBI" id="CHEBI:64076"/>
    </ligand>
</feature>
<evidence type="ECO:0000256" key="5">
    <source>
        <dbReference type="ARBA" id="ARBA00022723"/>
    </source>
</evidence>
<gene>
    <name evidence="18" type="primary">nnrE</name>
    <name evidence="17" type="synonym">nnrD</name>
    <name evidence="22" type="ordered locus">Bsel_0529</name>
</gene>
<dbReference type="PANTHER" id="PTHR12592:SF0">
    <property type="entry name" value="ATP-DEPENDENT (S)-NAD(P)H-HYDRATE DEHYDRATASE"/>
    <property type="match status" value="1"/>
</dbReference>
<dbReference type="InterPro" id="IPR036652">
    <property type="entry name" value="YjeF_N_dom_sf"/>
</dbReference>
<evidence type="ECO:0000256" key="1">
    <source>
        <dbReference type="ARBA" id="ARBA00000013"/>
    </source>
</evidence>
<dbReference type="NCBIfam" id="TIGR00197">
    <property type="entry name" value="yjeF_nterm"/>
    <property type="match status" value="1"/>
</dbReference>
<dbReference type="GO" id="GO:0046872">
    <property type="term" value="F:metal ion binding"/>
    <property type="evidence" value="ECO:0007669"/>
    <property type="project" value="UniProtKB-UniRule"/>
</dbReference>
<comment type="similarity">
    <text evidence="17">Belongs to the NnrD/CARKD family.</text>
</comment>
<feature type="binding site" evidence="17">
    <location>
        <position position="444"/>
    </location>
    <ligand>
        <name>AMP</name>
        <dbReference type="ChEBI" id="CHEBI:456215"/>
    </ligand>
</feature>
<dbReference type="GO" id="GO:0046496">
    <property type="term" value="P:nicotinamide nucleotide metabolic process"/>
    <property type="evidence" value="ECO:0007669"/>
    <property type="project" value="UniProtKB-UniRule"/>
</dbReference>
<evidence type="ECO:0000256" key="9">
    <source>
        <dbReference type="ARBA" id="ARBA00022958"/>
    </source>
</evidence>
<dbReference type="PIRSF" id="PIRSF017184">
    <property type="entry name" value="Nnr"/>
    <property type="match status" value="1"/>
</dbReference>
<dbReference type="GO" id="GO:0110051">
    <property type="term" value="P:metabolite repair"/>
    <property type="evidence" value="ECO:0007669"/>
    <property type="project" value="TreeGrafter"/>
</dbReference>
<comment type="function">
    <text evidence="17">Catalyzes the dehydration of the S-form of NAD(P)HX at the expense of ADP, which is converted to AMP. Together with NAD(P)HX epimerase, which catalyzes the epimerization of the S- and R-forms, the enzyme allows the repair of both epimers of NAD(P)HX, a damaged form of NAD(P)H that is a result of enzymatic or heat-dependent hydration.</text>
</comment>
<sequence length="523" mass="55110">MRIVSGTEMRAIDHCTIHEMGFDEFALMESAGRAFTEALIKRLSKDDEILVLAGGGNNGGDAIIAARHLLERGYRVRLFTVSEKAQTKGAARRHLDMFERMGHSFRSLGQAPDDDVHEAIRRSGVIVDGLLGTGVRGAVRNPYQGLIEAVNEASAMTVALDVPSGMPSNEEDDGSGGVVADLTITLACPKETFYLPAFRDFCGTIITVDIGIPKAAFKSGGQQRSLIDPESVRRTLPVRQPGMHKGVAGRGLLIAGSRSMPGAAALAAEAAIRSGAGLFTLASGESVLERLPEAVREAMYLPIEEADGQVTLHGEMSFAGFDGIAAGPGLGREETGSVRAFFRAVTCPLILDADALYRARADLDGLLMDAGGPVILTPHPGEMAAIMDVSVQDVEQNRFSISRKLANKGCFVVLKGRHTIITAPDGTQWVNTSGTPALAKGGTGDVLTGMILAFVMQINEVADALKAAVYLHGAAGEMAEAGQDALSVTAGDVIGKIGPAIHACRTQTGPIQLDTDWKSVIIK</sequence>
<dbReference type="Proteomes" id="UP000000271">
    <property type="component" value="Chromosome"/>
</dbReference>
<dbReference type="STRING" id="439292.Bsel_0529"/>
<dbReference type="EC" id="5.1.99.6" evidence="19"/>
<dbReference type="GO" id="GO:0005524">
    <property type="term" value="F:ATP binding"/>
    <property type="evidence" value="ECO:0007669"/>
    <property type="project" value="UniProtKB-UniRule"/>
</dbReference>
<feature type="binding site" evidence="17">
    <location>
        <begin position="415"/>
        <end position="419"/>
    </location>
    <ligand>
        <name>AMP</name>
        <dbReference type="ChEBI" id="CHEBI:456215"/>
    </ligand>
</feature>
<dbReference type="HOGENOM" id="CLU_024853_4_1_9"/>
<protein>
    <recommendedName>
        <fullName evidence="19">Bifunctional NAD(P)H-hydrate repair enzyme</fullName>
    </recommendedName>
    <alternativeName>
        <fullName evidence="19">Nicotinamide nucleotide repair protein</fullName>
    </alternativeName>
    <domain>
        <recommendedName>
            <fullName evidence="19">ADP-dependent (S)-NAD(P)H-hydrate dehydratase</fullName>
            <ecNumber evidence="19">4.2.1.136</ecNumber>
        </recommendedName>
        <alternativeName>
            <fullName evidence="19">ADP-dependent NAD(P)HX dehydratase</fullName>
        </alternativeName>
    </domain>
    <domain>
        <recommendedName>
            <fullName evidence="19">NAD(P)H-hydrate epimerase</fullName>
            <ecNumber evidence="19">5.1.99.6</ecNumber>
        </recommendedName>
    </domain>
</protein>
<dbReference type="InterPro" id="IPR029056">
    <property type="entry name" value="Ribokinase-like"/>
</dbReference>
<organism evidence="22 23">
    <name type="scientific">Bacillus selenitireducens (strain ATCC 700615 / DSM 15326 / MLS10)</name>
    <dbReference type="NCBI Taxonomy" id="439292"/>
    <lineage>
        <taxon>Bacteria</taxon>
        <taxon>Bacillati</taxon>
        <taxon>Bacillota</taxon>
        <taxon>Bacilli</taxon>
        <taxon>Bacillales</taxon>
        <taxon>Bacillaceae</taxon>
        <taxon>Salisediminibacterium</taxon>
    </lineage>
</organism>
<comment type="catalytic activity">
    <reaction evidence="15 17 19">
        <text>(6S)-NADHX + ADP = AMP + phosphate + NADH + H(+)</text>
        <dbReference type="Rhea" id="RHEA:32223"/>
        <dbReference type="ChEBI" id="CHEBI:15378"/>
        <dbReference type="ChEBI" id="CHEBI:43474"/>
        <dbReference type="ChEBI" id="CHEBI:57945"/>
        <dbReference type="ChEBI" id="CHEBI:64074"/>
        <dbReference type="ChEBI" id="CHEBI:456215"/>
        <dbReference type="ChEBI" id="CHEBI:456216"/>
        <dbReference type="EC" id="4.2.1.136"/>
    </reaction>
</comment>